<dbReference type="AlphaFoldDB" id="M4BI89"/>
<accession>M4BI89</accession>
<dbReference type="VEuPathDB" id="FungiDB:HpaG806115"/>
<dbReference type="HOGENOM" id="CLU_109156_0_0_1"/>
<proteinExistence type="predicted"/>
<name>M4BI89_HYAAE</name>
<reference evidence="3" key="1">
    <citation type="journal article" date="2010" name="Science">
        <title>Signatures of adaptation to obligate biotrophy in the Hyaloperonospora arabidopsidis genome.</title>
        <authorList>
            <person name="Baxter L."/>
            <person name="Tripathy S."/>
            <person name="Ishaque N."/>
            <person name="Boot N."/>
            <person name="Cabral A."/>
            <person name="Kemen E."/>
            <person name="Thines M."/>
            <person name="Ah-Fong A."/>
            <person name="Anderson R."/>
            <person name="Badejoko W."/>
            <person name="Bittner-Eddy P."/>
            <person name="Boore J.L."/>
            <person name="Chibucos M.C."/>
            <person name="Coates M."/>
            <person name="Dehal P."/>
            <person name="Delehaunty K."/>
            <person name="Dong S."/>
            <person name="Downton P."/>
            <person name="Dumas B."/>
            <person name="Fabro G."/>
            <person name="Fronick C."/>
            <person name="Fuerstenberg S.I."/>
            <person name="Fulton L."/>
            <person name="Gaulin E."/>
            <person name="Govers F."/>
            <person name="Hughes L."/>
            <person name="Humphray S."/>
            <person name="Jiang R.H."/>
            <person name="Judelson H."/>
            <person name="Kamoun S."/>
            <person name="Kyung K."/>
            <person name="Meijer H."/>
            <person name="Minx P."/>
            <person name="Morris P."/>
            <person name="Nelson J."/>
            <person name="Phuntumart V."/>
            <person name="Qutob D."/>
            <person name="Rehmany A."/>
            <person name="Rougon-Cardoso A."/>
            <person name="Ryden P."/>
            <person name="Torto-Alalibo T."/>
            <person name="Studholme D."/>
            <person name="Wang Y."/>
            <person name="Win J."/>
            <person name="Wood J."/>
            <person name="Clifton S.W."/>
            <person name="Rogers J."/>
            <person name="Van den Ackerveken G."/>
            <person name="Jones J.D."/>
            <person name="McDowell J.M."/>
            <person name="Beynon J."/>
            <person name="Tyler B.M."/>
        </authorList>
    </citation>
    <scope>NUCLEOTIDE SEQUENCE [LARGE SCALE GENOMIC DNA]</scope>
    <source>
        <strain evidence="3">Emoy2</strain>
    </source>
</reference>
<evidence type="ECO:0000313" key="3">
    <source>
        <dbReference type="Proteomes" id="UP000011713"/>
    </source>
</evidence>
<dbReference type="EMBL" id="JH598287">
    <property type="status" value="NOT_ANNOTATED_CDS"/>
    <property type="molecule type" value="Genomic_DNA"/>
</dbReference>
<evidence type="ECO:0000256" key="1">
    <source>
        <dbReference type="SAM" id="MobiDB-lite"/>
    </source>
</evidence>
<sequence>MCAGGSEWFSAESGSEPPTVTEVSLFPDTDSVSVSESEDPNIARFNEVFVANADPVAEAAVDAAPRWFAGRIGHLTAGELEDWLDSAEAEGFATLAGRRIEDHDMAKVARTTSLSTLEPPSKGYNSTRYEGPQDVSEGRIDEAGVADARSFEVFFE</sequence>
<dbReference type="EnsemblProtists" id="HpaT806115">
    <property type="protein sequence ID" value="HpaP806115"/>
    <property type="gene ID" value="HpaG806115"/>
</dbReference>
<keyword evidence="3" id="KW-1185">Reference proteome</keyword>
<evidence type="ECO:0000313" key="2">
    <source>
        <dbReference type="EnsemblProtists" id="HpaP806115"/>
    </source>
</evidence>
<feature type="region of interest" description="Disordered" evidence="1">
    <location>
        <begin position="1"/>
        <end position="23"/>
    </location>
</feature>
<protein>
    <submittedName>
        <fullName evidence="2">Uncharacterized protein</fullName>
    </submittedName>
</protein>
<feature type="region of interest" description="Disordered" evidence="1">
    <location>
        <begin position="110"/>
        <end position="139"/>
    </location>
</feature>
<dbReference type="InParanoid" id="M4BI89"/>
<feature type="compositionally biased region" description="Polar residues" evidence="1">
    <location>
        <begin position="12"/>
        <end position="22"/>
    </location>
</feature>
<organism evidence="2 3">
    <name type="scientific">Hyaloperonospora arabidopsidis (strain Emoy2)</name>
    <name type="common">Downy mildew agent</name>
    <name type="synonym">Peronospora arabidopsidis</name>
    <dbReference type="NCBI Taxonomy" id="559515"/>
    <lineage>
        <taxon>Eukaryota</taxon>
        <taxon>Sar</taxon>
        <taxon>Stramenopiles</taxon>
        <taxon>Oomycota</taxon>
        <taxon>Peronosporomycetes</taxon>
        <taxon>Peronosporales</taxon>
        <taxon>Peronosporaceae</taxon>
        <taxon>Hyaloperonospora</taxon>
    </lineage>
</organism>
<feature type="compositionally biased region" description="Polar residues" evidence="1">
    <location>
        <begin position="110"/>
        <end position="128"/>
    </location>
</feature>
<reference evidence="2" key="2">
    <citation type="submission" date="2015-06" db="UniProtKB">
        <authorList>
            <consortium name="EnsemblProtists"/>
        </authorList>
    </citation>
    <scope>IDENTIFICATION</scope>
    <source>
        <strain evidence="2">Emoy2</strain>
    </source>
</reference>
<dbReference type="Proteomes" id="UP000011713">
    <property type="component" value="Unassembled WGS sequence"/>
</dbReference>